<dbReference type="EMBL" id="QNRR01000022">
    <property type="protein sequence ID" value="RBP35372.1"/>
    <property type="molecule type" value="Genomic_DNA"/>
</dbReference>
<dbReference type="RefSeq" id="WP_113962366.1">
    <property type="nucleotide sequence ID" value="NZ_QNRR01000022.1"/>
</dbReference>
<reference evidence="1 2" key="1">
    <citation type="submission" date="2018-06" db="EMBL/GenBank/DDBJ databases">
        <title>Genomic Encyclopedia of Type Strains, Phase IV (KMG-IV): sequencing the most valuable type-strain genomes for metagenomic binning, comparative biology and taxonomic classification.</title>
        <authorList>
            <person name="Goeker M."/>
        </authorList>
    </citation>
    <scope>NUCLEOTIDE SEQUENCE [LARGE SCALE GENOMIC DNA]</scope>
    <source>
        <strain evidence="1 2">DSM 25532</strain>
    </source>
</reference>
<dbReference type="PANTHER" id="PTHR40940:SF1">
    <property type="entry name" value="PROTEIN BATD"/>
    <property type="match status" value="1"/>
</dbReference>
<evidence type="ECO:0000313" key="2">
    <source>
        <dbReference type="Proteomes" id="UP000253426"/>
    </source>
</evidence>
<accession>A0A366H2U8</accession>
<dbReference type="InterPro" id="IPR025738">
    <property type="entry name" value="BatD"/>
</dbReference>
<protein>
    <submittedName>
        <fullName evidence="1">Oxygen tolerance protein BatD</fullName>
    </submittedName>
</protein>
<keyword evidence="2" id="KW-1185">Reference proteome</keyword>
<evidence type="ECO:0000313" key="1">
    <source>
        <dbReference type="EMBL" id="RBP35372.1"/>
    </source>
</evidence>
<comment type="caution">
    <text evidence="1">The sequence shown here is derived from an EMBL/GenBank/DDBJ whole genome shotgun (WGS) entry which is preliminary data.</text>
</comment>
<dbReference type="Proteomes" id="UP000253426">
    <property type="component" value="Unassembled WGS sequence"/>
</dbReference>
<name>A0A366H2U8_9BACT</name>
<gene>
    <name evidence="1" type="ORF">DES53_12239</name>
</gene>
<dbReference type="AlphaFoldDB" id="A0A366H2U8"/>
<dbReference type="OrthoDB" id="5293418at2"/>
<sequence>MMAHHSSRVMGLAFAMLLALVPGREVHAQEAKVRASMTSQDTVYVGQKVTLAVELLAPGFFASAPAFELPDPQGLMLMPPVGSPVIGSEEIDGVSYTVQRHEVSVLAQHPGELVIPPLTVRFQYKRAPLDKDALTAKVKTPEVKFTATQPPGTEKLGMIITARNLEVKEEWHPDPATAKPKAGDAFTRTITFTAPEVPGMMFPPFQAAAVDGIGIYTKEPVVNDHSERGSLTGQRTDVVTYALQRAGIFTIPAVRFTWWDLESKSARTVDFPARTLTVAANPAMPDPHPTGAVAPQSHPISRKTEIIAVALLLAIIVLSLPQVRRGVGKFMALFRPVHLQPLNPRPRTGTSGESL</sequence>
<organism evidence="1 2">
    <name type="scientific">Roseimicrobium gellanilyticum</name>
    <dbReference type="NCBI Taxonomy" id="748857"/>
    <lineage>
        <taxon>Bacteria</taxon>
        <taxon>Pseudomonadati</taxon>
        <taxon>Verrucomicrobiota</taxon>
        <taxon>Verrucomicrobiia</taxon>
        <taxon>Verrucomicrobiales</taxon>
        <taxon>Verrucomicrobiaceae</taxon>
        <taxon>Roseimicrobium</taxon>
    </lineage>
</organism>
<dbReference type="PANTHER" id="PTHR40940">
    <property type="entry name" value="PROTEIN BATD-RELATED"/>
    <property type="match status" value="1"/>
</dbReference>
<proteinExistence type="predicted"/>